<comment type="caution">
    <text evidence="2">The sequence shown here is derived from an EMBL/GenBank/DDBJ whole genome shotgun (WGS) entry which is preliminary data.</text>
</comment>
<dbReference type="GeneID" id="64627245"/>
<gene>
    <name evidence="2" type="ORF">BJ212DRAFT_1302199</name>
</gene>
<dbReference type="RefSeq" id="XP_041189651.1">
    <property type="nucleotide sequence ID" value="XM_041333228.1"/>
</dbReference>
<dbReference type="OrthoDB" id="2691413at2759"/>
<keyword evidence="3" id="KW-1185">Reference proteome</keyword>
<organism evidence="2 3">
    <name type="scientific">Suillus subaureus</name>
    <dbReference type="NCBI Taxonomy" id="48587"/>
    <lineage>
        <taxon>Eukaryota</taxon>
        <taxon>Fungi</taxon>
        <taxon>Dikarya</taxon>
        <taxon>Basidiomycota</taxon>
        <taxon>Agaricomycotina</taxon>
        <taxon>Agaricomycetes</taxon>
        <taxon>Agaricomycetidae</taxon>
        <taxon>Boletales</taxon>
        <taxon>Suillineae</taxon>
        <taxon>Suillaceae</taxon>
        <taxon>Suillus</taxon>
    </lineage>
</organism>
<name>A0A9P7JA12_9AGAM</name>
<dbReference type="Proteomes" id="UP000807769">
    <property type="component" value="Unassembled WGS sequence"/>
</dbReference>
<dbReference type="EMBL" id="JABBWG010000031">
    <property type="protein sequence ID" value="KAG1810871.1"/>
    <property type="molecule type" value="Genomic_DNA"/>
</dbReference>
<feature type="region of interest" description="Disordered" evidence="1">
    <location>
        <begin position="72"/>
        <end position="103"/>
    </location>
</feature>
<feature type="compositionally biased region" description="Low complexity" evidence="1">
    <location>
        <begin position="88"/>
        <end position="103"/>
    </location>
</feature>
<dbReference type="AlphaFoldDB" id="A0A9P7JA12"/>
<proteinExistence type="predicted"/>
<sequence length="166" mass="18368">MSSGLGTHFSSPWKPRDKWKTQVLVEVLGQKAKQHQLLAKMASLLASSATQKPEETPPVLPETEMDTVVLKDNANNAWEDVPEPQDNCSPQSPSQSTPSRCTQPDLTSTRLYDSWKALIPTLVEIQLDYTAWTLDFISIDAMSCRCANLAQTLVFHGLFPTAPSQP</sequence>
<evidence type="ECO:0000256" key="1">
    <source>
        <dbReference type="SAM" id="MobiDB-lite"/>
    </source>
</evidence>
<reference evidence="2" key="1">
    <citation type="journal article" date="2020" name="New Phytol.">
        <title>Comparative genomics reveals dynamic genome evolution in host specialist ectomycorrhizal fungi.</title>
        <authorList>
            <person name="Lofgren L.A."/>
            <person name="Nguyen N.H."/>
            <person name="Vilgalys R."/>
            <person name="Ruytinx J."/>
            <person name="Liao H.L."/>
            <person name="Branco S."/>
            <person name="Kuo A."/>
            <person name="LaButti K."/>
            <person name="Lipzen A."/>
            <person name="Andreopoulos W."/>
            <person name="Pangilinan J."/>
            <person name="Riley R."/>
            <person name="Hundley H."/>
            <person name="Na H."/>
            <person name="Barry K."/>
            <person name="Grigoriev I.V."/>
            <person name="Stajich J.E."/>
            <person name="Kennedy P.G."/>
        </authorList>
    </citation>
    <scope>NUCLEOTIDE SEQUENCE</scope>
    <source>
        <strain evidence="2">MN1</strain>
    </source>
</reference>
<accession>A0A9P7JA12</accession>
<evidence type="ECO:0000313" key="3">
    <source>
        <dbReference type="Proteomes" id="UP000807769"/>
    </source>
</evidence>
<protein>
    <submittedName>
        <fullName evidence="2">Uncharacterized protein</fullName>
    </submittedName>
</protein>
<evidence type="ECO:0000313" key="2">
    <source>
        <dbReference type="EMBL" id="KAG1810871.1"/>
    </source>
</evidence>